<dbReference type="RefSeq" id="WP_341429353.1">
    <property type="nucleotide sequence ID" value="NZ_JBBUTG010000041.1"/>
</dbReference>
<sequence>MNQGNIVTIKKSRPPAKEERQATNEWARDDKQIGAVRVGGD</sequence>
<name>A0ABU9C0M3_9BURK</name>
<feature type="compositionally biased region" description="Basic and acidic residues" evidence="1">
    <location>
        <begin position="15"/>
        <end position="32"/>
    </location>
</feature>
<protein>
    <submittedName>
        <fullName evidence="2">Uncharacterized protein</fullName>
    </submittedName>
</protein>
<comment type="caution">
    <text evidence="2">The sequence shown here is derived from an EMBL/GenBank/DDBJ whole genome shotgun (WGS) entry which is preliminary data.</text>
</comment>
<evidence type="ECO:0000313" key="3">
    <source>
        <dbReference type="Proteomes" id="UP001371218"/>
    </source>
</evidence>
<dbReference type="Proteomes" id="UP001371218">
    <property type="component" value="Unassembled WGS sequence"/>
</dbReference>
<reference evidence="2 3" key="1">
    <citation type="submission" date="2024-04" db="EMBL/GenBank/DDBJ databases">
        <title>Novel species of the genus Ideonella isolated from streams.</title>
        <authorList>
            <person name="Lu H."/>
        </authorList>
    </citation>
    <scope>NUCLEOTIDE SEQUENCE [LARGE SCALE GENOMIC DNA]</scope>
    <source>
        <strain evidence="2 3">DXS29W</strain>
    </source>
</reference>
<dbReference type="EMBL" id="JBBUTG010000041">
    <property type="protein sequence ID" value="MEK8034919.1"/>
    <property type="molecule type" value="Genomic_DNA"/>
</dbReference>
<evidence type="ECO:0000256" key="1">
    <source>
        <dbReference type="SAM" id="MobiDB-lite"/>
    </source>
</evidence>
<feature type="region of interest" description="Disordered" evidence="1">
    <location>
        <begin position="1"/>
        <end position="41"/>
    </location>
</feature>
<gene>
    <name evidence="2" type="ORF">AACH06_29235</name>
</gene>
<keyword evidence="3" id="KW-1185">Reference proteome</keyword>
<proteinExistence type="predicted"/>
<organism evidence="2 3">
    <name type="scientific">Ideonella lacteola</name>
    <dbReference type="NCBI Taxonomy" id="2984193"/>
    <lineage>
        <taxon>Bacteria</taxon>
        <taxon>Pseudomonadati</taxon>
        <taxon>Pseudomonadota</taxon>
        <taxon>Betaproteobacteria</taxon>
        <taxon>Burkholderiales</taxon>
        <taxon>Sphaerotilaceae</taxon>
        <taxon>Ideonella</taxon>
    </lineage>
</organism>
<evidence type="ECO:0000313" key="2">
    <source>
        <dbReference type="EMBL" id="MEK8034919.1"/>
    </source>
</evidence>
<accession>A0ABU9C0M3</accession>